<dbReference type="InterPro" id="IPR003760">
    <property type="entry name" value="PnrA-like"/>
</dbReference>
<dbReference type="STRING" id="1348632.GCA_001591745_01653"/>
<feature type="signal peptide" evidence="7">
    <location>
        <begin position="1"/>
        <end position="19"/>
    </location>
</feature>
<comment type="caution">
    <text evidence="9">The sequence shown here is derived from an EMBL/GenBank/DDBJ whole genome shotgun (WGS) entry which is preliminary data.</text>
</comment>
<dbReference type="GO" id="GO:0005886">
    <property type="term" value="C:plasma membrane"/>
    <property type="evidence" value="ECO:0007669"/>
    <property type="project" value="UniProtKB-SubCell"/>
</dbReference>
<dbReference type="PANTHER" id="PTHR34296:SF2">
    <property type="entry name" value="ABC TRANSPORTER GUANOSINE-BINDING PROTEIN NUPN"/>
    <property type="match status" value="1"/>
</dbReference>
<proteinExistence type="inferred from homology"/>
<name>A0A2A5S304_9LACT</name>
<evidence type="ECO:0000313" key="10">
    <source>
        <dbReference type="Proteomes" id="UP000242246"/>
    </source>
</evidence>
<dbReference type="SUPFAM" id="SSF53822">
    <property type="entry name" value="Periplasmic binding protein-like I"/>
    <property type="match status" value="1"/>
</dbReference>
<evidence type="ECO:0000256" key="1">
    <source>
        <dbReference type="ARBA" id="ARBA00004193"/>
    </source>
</evidence>
<keyword evidence="10" id="KW-1185">Reference proteome</keyword>
<feature type="domain" description="ABC transporter substrate-binding protein PnrA-like" evidence="8">
    <location>
        <begin position="39"/>
        <end position="350"/>
    </location>
</feature>
<evidence type="ECO:0000256" key="5">
    <source>
        <dbReference type="ARBA" id="ARBA00023136"/>
    </source>
</evidence>
<comment type="similarity">
    <text evidence="2">Belongs to the BMP lipoprotein family.</text>
</comment>
<feature type="chain" id="PRO_5038749156" evidence="7">
    <location>
        <begin position="20"/>
        <end position="350"/>
    </location>
</feature>
<dbReference type="Gene3D" id="3.40.50.2300">
    <property type="match status" value="2"/>
</dbReference>
<protein>
    <submittedName>
        <fullName evidence="9">Membrane protein</fullName>
    </submittedName>
</protein>
<dbReference type="RefSeq" id="WP_068164427.1">
    <property type="nucleotide sequence ID" value="NZ_JXJX01000002.1"/>
</dbReference>
<dbReference type="CDD" id="cd06354">
    <property type="entry name" value="PBP1_PrnA-like"/>
    <property type="match status" value="1"/>
</dbReference>
<evidence type="ECO:0000313" key="9">
    <source>
        <dbReference type="EMBL" id="PCS07907.1"/>
    </source>
</evidence>
<evidence type="ECO:0000256" key="6">
    <source>
        <dbReference type="ARBA" id="ARBA00023288"/>
    </source>
</evidence>
<evidence type="ECO:0000256" key="2">
    <source>
        <dbReference type="ARBA" id="ARBA00008610"/>
    </source>
</evidence>
<dbReference type="AlphaFoldDB" id="A0A2A5S304"/>
<keyword evidence="3" id="KW-1003">Cell membrane</keyword>
<reference evidence="9 10" key="1">
    <citation type="submission" date="2014-12" db="EMBL/GenBank/DDBJ databases">
        <title>Draft genome sequences of 10 type strains of Lactococcus.</title>
        <authorList>
            <person name="Sun Z."/>
            <person name="Zhong Z."/>
            <person name="Liu W."/>
            <person name="Zhang W."/>
            <person name="Zhang H."/>
        </authorList>
    </citation>
    <scope>NUCLEOTIDE SEQUENCE [LARGE SCALE GENOMIC DNA]</scope>
    <source>
        <strain evidence="9 10">DSM 20686</strain>
    </source>
</reference>
<organism evidence="9 10">
    <name type="scientific">Pseudolactococcus plantarum</name>
    <dbReference type="NCBI Taxonomy" id="1365"/>
    <lineage>
        <taxon>Bacteria</taxon>
        <taxon>Bacillati</taxon>
        <taxon>Bacillota</taxon>
        <taxon>Bacilli</taxon>
        <taxon>Lactobacillales</taxon>
        <taxon>Streptococcaceae</taxon>
        <taxon>Pseudolactococcus</taxon>
    </lineage>
</organism>
<dbReference type="Proteomes" id="UP000242246">
    <property type="component" value="Unassembled WGS sequence"/>
</dbReference>
<evidence type="ECO:0000256" key="3">
    <source>
        <dbReference type="ARBA" id="ARBA00022475"/>
    </source>
</evidence>
<evidence type="ECO:0000259" key="8">
    <source>
        <dbReference type="Pfam" id="PF02608"/>
    </source>
</evidence>
<dbReference type="OrthoDB" id="9784230at2"/>
<dbReference type="EMBL" id="JXJX01000002">
    <property type="protein sequence ID" value="PCS07907.1"/>
    <property type="molecule type" value="Genomic_DNA"/>
</dbReference>
<dbReference type="Pfam" id="PF02608">
    <property type="entry name" value="Bmp"/>
    <property type="match status" value="1"/>
</dbReference>
<keyword evidence="6" id="KW-0449">Lipoprotein</keyword>
<dbReference type="PROSITE" id="PS51257">
    <property type="entry name" value="PROKAR_LIPOPROTEIN"/>
    <property type="match status" value="1"/>
</dbReference>
<comment type="subcellular location">
    <subcellularLocation>
        <location evidence="1">Cell membrane</location>
        <topology evidence="1">Lipid-anchor</topology>
    </subcellularLocation>
</comment>
<dbReference type="InterPro" id="IPR050957">
    <property type="entry name" value="BMP_lipoprotein"/>
</dbReference>
<keyword evidence="4 7" id="KW-0732">Signal</keyword>
<evidence type="ECO:0000256" key="7">
    <source>
        <dbReference type="SAM" id="SignalP"/>
    </source>
</evidence>
<dbReference type="InterPro" id="IPR028082">
    <property type="entry name" value="Peripla_BP_I"/>
</dbReference>
<evidence type="ECO:0000256" key="4">
    <source>
        <dbReference type="ARBA" id="ARBA00022729"/>
    </source>
</evidence>
<keyword evidence="5" id="KW-0472">Membrane</keyword>
<gene>
    <name evidence="9" type="ORF">RU87_GL000643</name>
</gene>
<sequence length="350" mass="36588">MNKKVLGLGLAAVAVLTLAACGSRDKSASNSNAKTDLKVAIVTDTGGVDDKSFNQSAWEGLQSWGKSKGLAKDKGYTYFQSASESDYATNLDSATSSGYKLIYGIGFALRDAIAESAKNNSAVNYVIIDDVIKDQKNVFSATFMDNEASYLAGVAAAKTTKTNKVGFVGGMEGEVIKRFEAGFKAGVASVNPAIKVDAQYAGSFSDAAKGKTIAAAQYKSGADVVFQAAGGTGAGVFSEAKALNEGKSEADKVWVLGVDRDQKAEGNYKSKDGKNANFVLASTLKKVGQVVKTVSDDAANKKFEGGKHIAYGIKDGSVDLINDNMSEKAIKAVDEARQAIKSGEVKVPEQ</sequence>
<accession>A0A2A5S304</accession>
<dbReference type="PANTHER" id="PTHR34296">
    <property type="entry name" value="TRANSCRIPTIONAL ACTIVATOR PROTEIN MED"/>
    <property type="match status" value="1"/>
</dbReference>